<evidence type="ECO:0008006" key="3">
    <source>
        <dbReference type="Google" id="ProtNLM"/>
    </source>
</evidence>
<proteinExistence type="predicted"/>
<organism evidence="1 2">
    <name type="scientific">Amycolatopsis ultiminotia</name>
    <dbReference type="NCBI Taxonomy" id="543629"/>
    <lineage>
        <taxon>Bacteria</taxon>
        <taxon>Bacillati</taxon>
        <taxon>Actinomycetota</taxon>
        <taxon>Actinomycetes</taxon>
        <taxon>Pseudonocardiales</taxon>
        <taxon>Pseudonocardiaceae</taxon>
        <taxon>Amycolatopsis</taxon>
    </lineage>
</organism>
<comment type="caution">
    <text evidence="1">The sequence shown here is derived from an EMBL/GenBank/DDBJ whole genome shotgun (WGS) entry which is preliminary data.</text>
</comment>
<dbReference type="RefSeq" id="WP_344857556.1">
    <property type="nucleotide sequence ID" value="NZ_BAAAZN010000003.1"/>
</dbReference>
<evidence type="ECO:0000313" key="2">
    <source>
        <dbReference type="Proteomes" id="UP001500689"/>
    </source>
</evidence>
<gene>
    <name evidence="1" type="ORF">GCM10022222_18650</name>
</gene>
<sequence length="46" mass="4579">MQEDTVIDAVEELQVEELVETTAAGTAFSVGSAGCPSSVGTASSFG</sequence>
<dbReference type="NCBIfam" id="NF033482">
    <property type="entry name" value="RiPP_thiocil"/>
    <property type="match status" value="1"/>
</dbReference>
<protein>
    <recommendedName>
        <fullName evidence="3">Thiocillin family RiPP</fullName>
    </recommendedName>
</protein>
<dbReference type="EMBL" id="BAAAZN010000003">
    <property type="protein sequence ID" value="GAA3535315.1"/>
    <property type="molecule type" value="Genomic_DNA"/>
</dbReference>
<name>A0ABP6VHX0_9PSEU</name>
<dbReference type="Proteomes" id="UP001500689">
    <property type="component" value="Unassembled WGS sequence"/>
</dbReference>
<evidence type="ECO:0000313" key="1">
    <source>
        <dbReference type="EMBL" id="GAA3535315.1"/>
    </source>
</evidence>
<keyword evidence="2" id="KW-1185">Reference proteome</keyword>
<reference evidence="2" key="1">
    <citation type="journal article" date="2019" name="Int. J. Syst. Evol. Microbiol.">
        <title>The Global Catalogue of Microorganisms (GCM) 10K type strain sequencing project: providing services to taxonomists for standard genome sequencing and annotation.</title>
        <authorList>
            <consortium name="The Broad Institute Genomics Platform"/>
            <consortium name="The Broad Institute Genome Sequencing Center for Infectious Disease"/>
            <person name="Wu L."/>
            <person name="Ma J."/>
        </authorList>
    </citation>
    <scope>NUCLEOTIDE SEQUENCE [LARGE SCALE GENOMIC DNA]</scope>
    <source>
        <strain evidence="2">JCM 16898</strain>
    </source>
</reference>
<dbReference type="InterPro" id="IPR049803">
    <property type="entry name" value="RiPP_thiocil-like"/>
</dbReference>
<accession>A0ABP6VHX0</accession>